<dbReference type="EMBL" id="KN822117">
    <property type="protein sequence ID" value="KIM56427.1"/>
    <property type="molecule type" value="Genomic_DNA"/>
</dbReference>
<keyword evidence="2" id="KW-1185">Reference proteome</keyword>
<dbReference type="Gene3D" id="3.40.395.10">
    <property type="entry name" value="Adenoviral Proteinase, Chain A"/>
    <property type="match status" value="1"/>
</dbReference>
<proteinExistence type="predicted"/>
<gene>
    <name evidence="1" type="ORF">SCLCIDRAFT_132735</name>
</gene>
<sequence length="58" mass="6648">MLLQLEPRQTNGHDCGIWVLAQMAAILRGYDLTDVKEDNIHHFRHFLLILIHCIVGPA</sequence>
<dbReference type="AlphaFoldDB" id="A0A0C2ZV98"/>
<reference evidence="2" key="2">
    <citation type="submission" date="2015-01" db="EMBL/GenBank/DDBJ databases">
        <title>Evolutionary Origins and Diversification of the Mycorrhizal Mutualists.</title>
        <authorList>
            <consortium name="DOE Joint Genome Institute"/>
            <consortium name="Mycorrhizal Genomics Consortium"/>
            <person name="Kohler A."/>
            <person name="Kuo A."/>
            <person name="Nagy L.G."/>
            <person name="Floudas D."/>
            <person name="Copeland A."/>
            <person name="Barry K.W."/>
            <person name="Cichocki N."/>
            <person name="Veneault-Fourrey C."/>
            <person name="LaButti K."/>
            <person name="Lindquist E.A."/>
            <person name="Lipzen A."/>
            <person name="Lundell T."/>
            <person name="Morin E."/>
            <person name="Murat C."/>
            <person name="Riley R."/>
            <person name="Ohm R."/>
            <person name="Sun H."/>
            <person name="Tunlid A."/>
            <person name="Henrissat B."/>
            <person name="Grigoriev I.V."/>
            <person name="Hibbett D.S."/>
            <person name="Martin F."/>
        </authorList>
    </citation>
    <scope>NUCLEOTIDE SEQUENCE [LARGE SCALE GENOMIC DNA]</scope>
    <source>
        <strain evidence="2">Foug A</strain>
    </source>
</reference>
<dbReference type="Proteomes" id="UP000053989">
    <property type="component" value="Unassembled WGS sequence"/>
</dbReference>
<evidence type="ECO:0000313" key="1">
    <source>
        <dbReference type="EMBL" id="KIM56427.1"/>
    </source>
</evidence>
<organism evidence="1 2">
    <name type="scientific">Scleroderma citrinum Foug A</name>
    <dbReference type="NCBI Taxonomy" id="1036808"/>
    <lineage>
        <taxon>Eukaryota</taxon>
        <taxon>Fungi</taxon>
        <taxon>Dikarya</taxon>
        <taxon>Basidiomycota</taxon>
        <taxon>Agaricomycotina</taxon>
        <taxon>Agaricomycetes</taxon>
        <taxon>Agaricomycetidae</taxon>
        <taxon>Boletales</taxon>
        <taxon>Sclerodermatineae</taxon>
        <taxon>Sclerodermataceae</taxon>
        <taxon>Scleroderma</taxon>
    </lineage>
</organism>
<protein>
    <recommendedName>
        <fullName evidence="3">Ubiquitin-like protease family profile domain-containing protein</fullName>
    </recommendedName>
</protein>
<dbReference type="OrthoDB" id="2976051at2759"/>
<dbReference type="InParanoid" id="A0A0C2ZV98"/>
<dbReference type="HOGENOM" id="CLU_210039_0_0_1"/>
<accession>A0A0C2ZV98</accession>
<evidence type="ECO:0000313" key="2">
    <source>
        <dbReference type="Proteomes" id="UP000053989"/>
    </source>
</evidence>
<dbReference type="SUPFAM" id="SSF54001">
    <property type="entry name" value="Cysteine proteinases"/>
    <property type="match status" value="1"/>
</dbReference>
<reference evidence="1 2" key="1">
    <citation type="submission" date="2014-04" db="EMBL/GenBank/DDBJ databases">
        <authorList>
            <consortium name="DOE Joint Genome Institute"/>
            <person name="Kuo A."/>
            <person name="Kohler A."/>
            <person name="Nagy L.G."/>
            <person name="Floudas D."/>
            <person name="Copeland A."/>
            <person name="Barry K.W."/>
            <person name="Cichocki N."/>
            <person name="Veneault-Fourrey C."/>
            <person name="LaButti K."/>
            <person name="Lindquist E.A."/>
            <person name="Lipzen A."/>
            <person name="Lundell T."/>
            <person name="Morin E."/>
            <person name="Murat C."/>
            <person name="Sun H."/>
            <person name="Tunlid A."/>
            <person name="Henrissat B."/>
            <person name="Grigoriev I.V."/>
            <person name="Hibbett D.S."/>
            <person name="Martin F."/>
            <person name="Nordberg H.P."/>
            <person name="Cantor M.N."/>
            <person name="Hua S.X."/>
        </authorList>
    </citation>
    <scope>NUCLEOTIDE SEQUENCE [LARGE SCALE GENOMIC DNA]</scope>
    <source>
        <strain evidence="1 2">Foug A</strain>
    </source>
</reference>
<evidence type="ECO:0008006" key="3">
    <source>
        <dbReference type="Google" id="ProtNLM"/>
    </source>
</evidence>
<name>A0A0C2ZV98_9AGAM</name>
<dbReference type="InterPro" id="IPR038765">
    <property type="entry name" value="Papain-like_cys_pep_sf"/>
</dbReference>